<gene>
    <name evidence="2" type="ORF">CKO40_18685</name>
</gene>
<organism evidence="2 3">
    <name type="scientific">Halochromatium glycolicum</name>
    <dbReference type="NCBI Taxonomy" id="85075"/>
    <lineage>
        <taxon>Bacteria</taxon>
        <taxon>Pseudomonadati</taxon>
        <taxon>Pseudomonadota</taxon>
        <taxon>Gammaproteobacteria</taxon>
        <taxon>Chromatiales</taxon>
        <taxon>Chromatiaceae</taxon>
        <taxon>Halochromatium</taxon>
    </lineage>
</organism>
<reference evidence="2" key="1">
    <citation type="submission" date="2017-08" db="EMBL/GenBank/DDBJ databases">
        <authorList>
            <person name="Imhoff J.F."/>
            <person name="Rahn T."/>
            <person name="Kuenzel S."/>
            <person name="Neulinger S.C."/>
        </authorList>
    </citation>
    <scope>NUCLEOTIDE SEQUENCE</scope>
    <source>
        <strain evidence="2">DSM 11080</strain>
    </source>
</reference>
<keyword evidence="3" id="KW-1185">Reference proteome</keyword>
<evidence type="ECO:0000259" key="1">
    <source>
        <dbReference type="Pfam" id="PF18480"/>
    </source>
</evidence>
<dbReference type="AlphaFoldDB" id="A0AAJ0XBK7"/>
<comment type="caution">
    <text evidence="2">The sequence shown here is derived from an EMBL/GenBank/DDBJ whole genome shotgun (WGS) entry which is preliminary data.</text>
</comment>
<accession>A0AAJ0XBK7</accession>
<proteinExistence type="predicted"/>
<feature type="domain" description="DUF5615" evidence="1">
    <location>
        <begin position="3"/>
        <end position="59"/>
    </location>
</feature>
<sequence>MIRLLADENFNNNIVRGVKLREPGVDLVRIQDVGLSGAGDPSVLEWAAEHDRVLLTHDVATITAFAYERIRAGKPMPGVFEVSATVCLRSAIDDIVLLATCSKHGEWEAQVRYIPLR</sequence>
<evidence type="ECO:0000313" key="3">
    <source>
        <dbReference type="Proteomes" id="UP001296776"/>
    </source>
</evidence>
<protein>
    <recommendedName>
        <fullName evidence="1">DUF5615 domain-containing protein</fullName>
    </recommendedName>
</protein>
<dbReference type="RefSeq" id="WP_200347969.1">
    <property type="nucleotide sequence ID" value="NZ_NRSJ01000043.1"/>
</dbReference>
<name>A0AAJ0XBK7_9GAMM</name>
<evidence type="ECO:0000313" key="2">
    <source>
        <dbReference type="EMBL" id="MBK1706518.1"/>
    </source>
</evidence>
<dbReference type="Pfam" id="PF18480">
    <property type="entry name" value="DUF5615"/>
    <property type="match status" value="1"/>
</dbReference>
<reference evidence="2" key="2">
    <citation type="journal article" date="2020" name="Microorganisms">
        <title>Osmotic Adaptation and Compatible Solute Biosynthesis of Phototrophic Bacteria as Revealed from Genome Analyses.</title>
        <authorList>
            <person name="Imhoff J.F."/>
            <person name="Rahn T."/>
            <person name="Kunzel S."/>
            <person name="Keller A."/>
            <person name="Neulinger S.C."/>
        </authorList>
    </citation>
    <scope>NUCLEOTIDE SEQUENCE</scope>
    <source>
        <strain evidence="2">DSM 11080</strain>
    </source>
</reference>
<dbReference type="InterPro" id="IPR041049">
    <property type="entry name" value="DUF5615"/>
</dbReference>
<dbReference type="Proteomes" id="UP001296776">
    <property type="component" value="Unassembled WGS sequence"/>
</dbReference>
<dbReference type="EMBL" id="NRSJ01000043">
    <property type="protein sequence ID" value="MBK1706518.1"/>
    <property type="molecule type" value="Genomic_DNA"/>
</dbReference>